<dbReference type="GO" id="GO:0004386">
    <property type="term" value="F:helicase activity"/>
    <property type="evidence" value="ECO:0007669"/>
    <property type="project" value="InterPro"/>
</dbReference>
<evidence type="ECO:0000313" key="4">
    <source>
        <dbReference type="EMBL" id="EUT85738.1"/>
    </source>
</evidence>
<feature type="domain" description="DNA2/NAM7 helicase helicase" evidence="2">
    <location>
        <begin position="1001"/>
        <end position="1063"/>
    </location>
</feature>
<feature type="domain" description="DNA2/NAM7 helicase-like C-terminal" evidence="3">
    <location>
        <begin position="1161"/>
        <end position="1518"/>
    </location>
</feature>
<feature type="region of interest" description="Disordered" evidence="1">
    <location>
        <begin position="214"/>
        <end position="243"/>
    </location>
</feature>
<dbReference type="OrthoDB" id="6513042at2759"/>
<dbReference type="CDD" id="cd18042">
    <property type="entry name" value="DEXXQc_SETX"/>
    <property type="match status" value="1"/>
</dbReference>
<dbReference type="InterPro" id="IPR041679">
    <property type="entry name" value="DNA2/NAM7-like_C"/>
</dbReference>
<feature type="region of interest" description="Disordered" evidence="1">
    <location>
        <begin position="917"/>
        <end position="952"/>
    </location>
</feature>
<protein>
    <recommendedName>
        <fullName evidence="5">DNA2/NAM7 helicase</fullName>
    </recommendedName>
</protein>
<dbReference type="InterPro" id="IPR041677">
    <property type="entry name" value="DNA2/NAM7_AAA_11"/>
</dbReference>
<dbReference type="InterPro" id="IPR045055">
    <property type="entry name" value="DNA2/NAM7-like"/>
</dbReference>
<evidence type="ECO:0000259" key="2">
    <source>
        <dbReference type="Pfam" id="PF13086"/>
    </source>
</evidence>
<reference evidence="4" key="1">
    <citation type="submission" date="2013-02" db="EMBL/GenBank/DDBJ databases">
        <title>The Genome Sequence of Plasmodium falciparum Santa Lucia.</title>
        <authorList>
            <consortium name="The Broad Institute Genome Sequencing Platform"/>
            <consortium name="The Broad Institute Genome Sequencing Center for Infectious Disease"/>
            <person name="Neafsey D."/>
            <person name="Cheeseman I."/>
            <person name="Volkman S."/>
            <person name="Adams J."/>
            <person name="Walker B."/>
            <person name="Young S.K."/>
            <person name="Zeng Q."/>
            <person name="Gargeya S."/>
            <person name="Fitzgerald M."/>
            <person name="Haas B."/>
            <person name="Abouelleil A."/>
            <person name="Alvarado L."/>
            <person name="Arachchi H.M."/>
            <person name="Berlin A.M."/>
            <person name="Chapman S.B."/>
            <person name="Dewar J."/>
            <person name="Goldberg J."/>
            <person name="Griggs A."/>
            <person name="Gujja S."/>
            <person name="Hansen M."/>
            <person name="Howarth C."/>
            <person name="Imamovic A."/>
            <person name="Larimer J."/>
            <person name="McCowan C."/>
            <person name="Murphy C."/>
            <person name="Neiman D."/>
            <person name="Pearson M."/>
            <person name="Priest M."/>
            <person name="Roberts A."/>
            <person name="Saif S."/>
            <person name="Shea T."/>
            <person name="Sisk P."/>
            <person name="Sykes S."/>
            <person name="Wortman J."/>
            <person name="Nusbaum C."/>
            <person name="Birren B."/>
        </authorList>
    </citation>
    <scope>NUCLEOTIDE SEQUENCE [LARGE SCALE GENOMIC DNA]</scope>
    <source>
        <strain evidence="4">Santa Lucia</strain>
    </source>
</reference>
<dbReference type="Gene3D" id="3.40.50.300">
    <property type="entry name" value="P-loop containing nucleotide triphosphate hydrolases"/>
    <property type="match status" value="3"/>
</dbReference>
<accession>W7FUZ2</accession>
<name>W7FUZ2_PLAFA</name>
<dbReference type="Proteomes" id="UP000030666">
    <property type="component" value="Unassembled WGS sequence"/>
</dbReference>
<proteinExistence type="predicted"/>
<dbReference type="PANTHER" id="PTHR10887:SF495">
    <property type="entry name" value="HELICASE SENATAXIN ISOFORM X1-RELATED"/>
    <property type="match status" value="1"/>
</dbReference>
<sequence>MWEEWDDECFVRNFFNWNIFSKYFKDNEFQELEEKIKEKYSNIKLDELHKKDDNENNDNVLLILHSFIKEKKYVDASDFLINIILRWNYYTSLKSEKELNLKAVKNRLKMNVDIYTLPDLYNNFEEYFYSYFPLFLIETQQLINNKKENEDIIEYDVNIINDIKETYNYEFFVNISYDSIIHANIFFGDLVLLKFIPKETAKNDTQKKYTPLFDSSKKKSDVSSNYSCSNQNDKISTDSSSVCTDLEDQKNDDTCGHTNDHTNVHTNVNTYDDTCGHTNDDTCDHTNVHTYDHTYDHTNLEHSCKSKQNSEHVHPNHETHYDNNNNATINNKKNSPLLLSRDKIDEVTQFNSDKKDDLKDRLKNTKESIDCKNGVAKNHKEISDENNDDIYMVRKYCVRHLLGYVVAKSRENIKIKFNLNYPNFDIIDKVRKEIIYEIFNNEMTMHNYFIRISKLTSLISTLRLFNCLFNFRNSCILNEIVEVNTNDDEVNVHDVVIQNEQPMKKRKRGEGPQANSEKGELMKGCKDNNKEKEKDEETDLQDVKDEEITQNRNIHMSDINLVNMNQEELHNIQLSDNITEEYLKEKIKNYLKSYMCDDFKNKDMMNKMSNERNMTRALNNICNYDEHNHIDNKKKKKNVSSIHSNNNKNEMIQQNDYMLEPLDEYYKGLEYIPELLRNRFFSMYNKYQLRAINNSILNDGITLIQGPPGTGKTTTILGIISALIFYEKDQNVQADIIQKDKSLETRKSMIDEHPYVPFNVSIKKEKKSPYVWLNYDKNDDYCYMNDNCFDAMEYEDFHHIEENQEEEGKHIFHINKSNLNEKNDAYAIHLSIMNASNRTLKVDESVDVNHTNDENNDVYKNNENRIRNLISLTESYYYSYVNNDNMLKKNLGGIEENKNEKSNYSYYVSESKEIVKNDCDGDGDNYNDDGDHHDDNDDNDEEPNDHIFKQNNDNLNFKFHGLKLEDREEKNMLQNMSKNMSQNMSKNISKNITKKQKKCNQLNLIKNKKILVCAPSNAAIDEILRRLISSDLGILDENGNLFNPIVTRIGGNVSTDLLEFSLEFKEQLYFYLNKKDENKMIKSNLLKTSTIICSTLSSSSNTSLINNIKKFDAIIIDESSQSVEIDILIPLSFECNKIILVGDPKQLSATVFSLYAKKHKYARSLFERLQKKYLTNERKYNLLSIQYRMHPEISAFPKKCYYKNKIRDAPHFLFTVLKELEISKYIKRKKNTKSITNITNIKNITNITNIKRDDENESNDEVQNKYLEHLLCNFNLVEFIKKHMGITSTSLNNIMLCQENQGLLDWFCIPLLQHSVFYDISFSKQKKIKNSYINVEESEVVIHFIEFLHYIFMSENMTQWYKRIGIITPYATEKFFLKKILKRFFISKGYSKNISNFIDVGTVDGFQGTEKDMIIFVCVRTKGNLKRKKKKEKNNKNISKNVNEDITTYFEEKNILEKENQNNELVTNTNDELILLSSSSENGNDEEIDSSNLFFSNYKRLNVALTRARFNLFIFGNCKFLKHCDEWDKIIEHYKMNNKIIKIKRKKFYKKINNNNNNILNHMNEEELFDNNVEVINKKIENSFYNKNIIDYNFEPIYEKNNSSFDFSKYMDMSGEELYEIQKNKINNKDNKENIIDHKIEDNNMDIINFFKELYMDDTSESLMEYDKNKDTYDMCINKGQQVNNNNLFQDHHNVLNEMKDNNINEDNIGNIEKGNVLTEKINNNENNKYDEENNKGISLNNEHFENDTNDVLNSDDMNTKQQKKEDNEESYEKSKINSLSNKNNNIYYLKDNNYFIDTLFNYCKSNKDLHFAVQTILPNFSKRFLSNSLD</sequence>
<feature type="domain" description="DNA2/NAM7 helicase helicase" evidence="2">
    <location>
        <begin position="1076"/>
        <end position="1153"/>
    </location>
</feature>
<dbReference type="Pfam" id="PF13087">
    <property type="entry name" value="AAA_12"/>
    <property type="match status" value="1"/>
</dbReference>
<dbReference type="Pfam" id="PF13086">
    <property type="entry name" value="AAA_11"/>
    <property type="match status" value="3"/>
</dbReference>
<dbReference type="CDD" id="cd18808">
    <property type="entry name" value="SF1_C_Upf1"/>
    <property type="match status" value="1"/>
</dbReference>
<evidence type="ECO:0008006" key="5">
    <source>
        <dbReference type="Google" id="ProtNLM"/>
    </source>
</evidence>
<organism evidence="4">
    <name type="scientific">Plasmodium falciparum Santa Lucia</name>
    <dbReference type="NCBI Taxonomy" id="478859"/>
    <lineage>
        <taxon>Eukaryota</taxon>
        <taxon>Sar</taxon>
        <taxon>Alveolata</taxon>
        <taxon>Apicomplexa</taxon>
        <taxon>Aconoidasida</taxon>
        <taxon>Haemosporida</taxon>
        <taxon>Plasmodiidae</taxon>
        <taxon>Plasmodium</taxon>
        <taxon>Plasmodium (Laverania)</taxon>
    </lineage>
</organism>
<evidence type="ECO:0000256" key="1">
    <source>
        <dbReference type="SAM" id="MobiDB-lite"/>
    </source>
</evidence>
<dbReference type="EMBL" id="KE123495">
    <property type="protein sequence ID" value="EUT85738.1"/>
    <property type="molecule type" value="Genomic_DNA"/>
</dbReference>
<dbReference type="InterPro" id="IPR027417">
    <property type="entry name" value="P-loop_NTPase"/>
</dbReference>
<feature type="domain" description="DNA2/NAM7 helicase helicase" evidence="2">
    <location>
        <begin position="684"/>
        <end position="729"/>
    </location>
</feature>
<evidence type="ECO:0000259" key="3">
    <source>
        <dbReference type="Pfam" id="PF13087"/>
    </source>
</evidence>
<gene>
    <name evidence="4" type="ORF">PFAG_02771</name>
</gene>
<feature type="region of interest" description="Disordered" evidence="1">
    <location>
        <begin position="307"/>
        <end position="337"/>
    </location>
</feature>
<feature type="compositionally biased region" description="Basic and acidic residues" evidence="1">
    <location>
        <begin position="1763"/>
        <end position="1776"/>
    </location>
</feature>
<feature type="compositionally biased region" description="Low complexity" evidence="1">
    <location>
        <begin position="323"/>
        <end position="334"/>
    </location>
</feature>
<dbReference type="PANTHER" id="PTHR10887">
    <property type="entry name" value="DNA2/NAM7 HELICASE FAMILY"/>
    <property type="match status" value="1"/>
</dbReference>
<feature type="compositionally biased region" description="Polar residues" evidence="1">
    <location>
        <begin position="1750"/>
        <end position="1761"/>
    </location>
</feature>
<feature type="compositionally biased region" description="Polar residues" evidence="1">
    <location>
        <begin position="225"/>
        <end position="243"/>
    </location>
</feature>
<feature type="compositionally biased region" description="Basic and acidic residues" evidence="1">
    <location>
        <begin position="307"/>
        <end position="321"/>
    </location>
</feature>
<feature type="region of interest" description="Disordered" evidence="1">
    <location>
        <begin position="1725"/>
        <end position="1777"/>
    </location>
</feature>
<feature type="compositionally biased region" description="Basic and acidic residues" evidence="1">
    <location>
        <begin position="517"/>
        <end position="541"/>
    </location>
</feature>
<dbReference type="SUPFAM" id="SSF52540">
    <property type="entry name" value="P-loop containing nucleoside triphosphate hydrolases"/>
    <property type="match status" value="3"/>
</dbReference>
<feature type="region of interest" description="Disordered" evidence="1">
    <location>
        <begin position="495"/>
        <end position="541"/>
    </location>
</feature>
<dbReference type="InterPro" id="IPR047187">
    <property type="entry name" value="SF1_C_Upf1"/>
</dbReference>